<feature type="region of interest" description="Disordered" evidence="1">
    <location>
        <begin position="1"/>
        <end position="24"/>
    </location>
</feature>
<accession>A0AAV2CGI1</accession>
<evidence type="ECO:0000256" key="1">
    <source>
        <dbReference type="SAM" id="MobiDB-lite"/>
    </source>
</evidence>
<organism evidence="2 3">
    <name type="scientific">Linum trigynum</name>
    <dbReference type="NCBI Taxonomy" id="586398"/>
    <lineage>
        <taxon>Eukaryota</taxon>
        <taxon>Viridiplantae</taxon>
        <taxon>Streptophyta</taxon>
        <taxon>Embryophyta</taxon>
        <taxon>Tracheophyta</taxon>
        <taxon>Spermatophyta</taxon>
        <taxon>Magnoliopsida</taxon>
        <taxon>eudicotyledons</taxon>
        <taxon>Gunneridae</taxon>
        <taxon>Pentapetalae</taxon>
        <taxon>rosids</taxon>
        <taxon>fabids</taxon>
        <taxon>Malpighiales</taxon>
        <taxon>Linaceae</taxon>
        <taxon>Linum</taxon>
    </lineage>
</organism>
<evidence type="ECO:0000313" key="2">
    <source>
        <dbReference type="EMBL" id="CAL1355097.1"/>
    </source>
</evidence>
<proteinExistence type="predicted"/>
<keyword evidence="3" id="KW-1185">Reference proteome</keyword>
<reference evidence="2 3" key="1">
    <citation type="submission" date="2024-04" db="EMBL/GenBank/DDBJ databases">
        <authorList>
            <person name="Fracassetti M."/>
        </authorList>
    </citation>
    <scope>NUCLEOTIDE SEQUENCE [LARGE SCALE GENOMIC DNA]</scope>
</reference>
<sequence length="68" mass="7588">MRNNDSRLSEIRGSQFRERHGEEDDCVGATMQIAGKPVVGRPPENHLLSLRLPSQNPLMRQSSSSCPI</sequence>
<dbReference type="EMBL" id="OZ034813">
    <property type="protein sequence ID" value="CAL1355097.1"/>
    <property type="molecule type" value="Genomic_DNA"/>
</dbReference>
<gene>
    <name evidence="2" type="ORF">LTRI10_LOCUS2875</name>
</gene>
<feature type="compositionally biased region" description="Basic and acidic residues" evidence="1">
    <location>
        <begin position="1"/>
        <end position="22"/>
    </location>
</feature>
<feature type="compositionally biased region" description="Polar residues" evidence="1">
    <location>
        <begin position="52"/>
        <end position="68"/>
    </location>
</feature>
<evidence type="ECO:0000313" key="3">
    <source>
        <dbReference type="Proteomes" id="UP001497516"/>
    </source>
</evidence>
<protein>
    <submittedName>
        <fullName evidence="2">Uncharacterized protein</fullName>
    </submittedName>
</protein>
<feature type="region of interest" description="Disordered" evidence="1">
    <location>
        <begin position="36"/>
        <end position="68"/>
    </location>
</feature>
<name>A0AAV2CGI1_9ROSI</name>
<dbReference type="Proteomes" id="UP001497516">
    <property type="component" value="Chromosome 1"/>
</dbReference>
<dbReference type="AlphaFoldDB" id="A0AAV2CGI1"/>